<keyword evidence="5" id="KW-0812">Transmembrane</keyword>
<dbReference type="Proteomes" id="UP000649573">
    <property type="component" value="Unassembled WGS sequence"/>
</dbReference>
<evidence type="ECO:0000313" key="7">
    <source>
        <dbReference type="EMBL" id="GGU82464.1"/>
    </source>
</evidence>
<accession>A0ABQ2VE80</accession>
<evidence type="ECO:0000259" key="6">
    <source>
        <dbReference type="PROSITE" id="PS51677"/>
    </source>
</evidence>
<proteinExistence type="inferred from homology"/>
<evidence type="ECO:0000256" key="5">
    <source>
        <dbReference type="SAM" id="Phobius"/>
    </source>
</evidence>
<comment type="similarity">
    <text evidence="1">Belongs to the glycosyltransferase 2 family.</text>
</comment>
<dbReference type="InterPro" id="IPR029044">
    <property type="entry name" value="Nucleotide-diphossugar_trans"/>
</dbReference>
<dbReference type="PANTHER" id="PTHR43630:SF1">
    <property type="entry name" value="POLY-BETA-1,6-N-ACETYL-D-GLUCOSAMINE SYNTHASE"/>
    <property type="match status" value="1"/>
</dbReference>
<keyword evidence="5" id="KW-1133">Transmembrane helix</keyword>
<feature type="transmembrane region" description="Helical" evidence="5">
    <location>
        <begin position="618"/>
        <end position="638"/>
    </location>
</feature>
<evidence type="ECO:0000256" key="3">
    <source>
        <dbReference type="ARBA" id="ARBA00022679"/>
    </source>
</evidence>
<keyword evidence="2" id="KW-0328">Glycosyltransferase</keyword>
<protein>
    <submittedName>
        <fullName evidence="7">Bi-functional transferase/deacetylase</fullName>
    </submittedName>
</protein>
<feature type="transmembrane region" description="Helical" evidence="5">
    <location>
        <begin position="659"/>
        <end position="679"/>
    </location>
</feature>
<dbReference type="PROSITE" id="PS51677">
    <property type="entry name" value="NODB"/>
    <property type="match status" value="1"/>
</dbReference>
<evidence type="ECO:0000313" key="8">
    <source>
        <dbReference type="Proteomes" id="UP000649573"/>
    </source>
</evidence>
<dbReference type="SUPFAM" id="SSF53448">
    <property type="entry name" value="Nucleotide-diphospho-sugar transferases"/>
    <property type="match status" value="1"/>
</dbReference>
<feature type="compositionally biased region" description="Low complexity" evidence="4">
    <location>
        <begin position="725"/>
        <end position="740"/>
    </location>
</feature>
<dbReference type="PANTHER" id="PTHR43630">
    <property type="entry name" value="POLY-BETA-1,6-N-ACETYL-D-GLUCOSAMINE SYNTHASE"/>
    <property type="match status" value="1"/>
</dbReference>
<keyword evidence="8" id="KW-1185">Reference proteome</keyword>
<dbReference type="Gene3D" id="3.90.550.10">
    <property type="entry name" value="Spore Coat Polysaccharide Biosynthesis Protein SpsA, Chain A"/>
    <property type="match status" value="1"/>
</dbReference>
<dbReference type="CDD" id="cd06423">
    <property type="entry name" value="CESA_like"/>
    <property type="match status" value="1"/>
</dbReference>
<keyword evidence="3 7" id="KW-0808">Transferase</keyword>
<dbReference type="EMBL" id="BMRE01000081">
    <property type="protein sequence ID" value="GGU82464.1"/>
    <property type="molecule type" value="Genomic_DNA"/>
</dbReference>
<comment type="caution">
    <text evidence="7">The sequence shown here is derived from an EMBL/GenBank/DDBJ whole genome shotgun (WGS) entry which is preliminary data.</text>
</comment>
<feature type="domain" description="NodB homology" evidence="6">
    <location>
        <begin position="73"/>
        <end position="260"/>
    </location>
</feature>
<dbReference type="InterPro" id="IPR002509">
    <property type="entry name" value="NODB_dom"/>
</dbReference>
<feature type="transmembrane region" description="Helical" evidence="5">
    <location>
        <begin position="588"/>
        <end position="612"/>
    </location>
</feature>
<feature type="region of interest" description="Disordered" evidence="4">
    <location>
        <begin position="688"/>
        <end position="747"/>
    </location>
</feature>
<evidence type="ECO:0000256" key="2">
    <source>
        <dbReference type="ARBA" id="ARBA00022676"/>
    </source>
</evidence>
<evidence type="ECO:0000256" key="1">
    <source>
        <dbReference type="ARBA" id="ARBA00006739"/>
    </source>
</evidence>
<dbReference type="GO" id="GO:0016740">
    <property type="term" value="F:transferase activity"/>
    <property type="evidence" value="ECO:0007669"/>
    <property type="project" value="UniProtKB-KW"/>
</dbReference>
<dbReference type="Pfam" id="PF01522">
    <property type="entry name" value="Polysacc_deac_1"/>
    <property type="match status" value="1"/>
</dbReference>
<reference evidence="8" key="1">
    <citation type="journal article" date="2019" name="Int. J. Syst. Evol. Microbiol.">
        <title>The Global Catalogue of Microorganisms (GCM) 10K type strain sequencing project: providing services to taxonomists for standard genome sequencing and annotation.</title>
        <authorList>
            <consortium name="The Broad Institute Genomics Platform"/>
            <consortium name="The Broad Institute Genome Sequencing Center for Infectious Disease"/>
            <person name="Wu L."/>
            <person name="Ma J."/>
        </authorList>
    </citation>
    <scope>NUCLEOTIDE SEQUENCE [LARGE SCALE GENOMIC DNA]</scope>
    <source>
        <strain evidence="8">JCM 3296</strain>
    </source>
</reference>
<dbReference type="RefSeq" id="WP_229813444.1">
    <property type="nucleotide sequence ID" value="NZ_BMRE01000081.1"/>
</dbReference>
<evidence type="ECO:0000256" key="4">
    <source>
        <dbReference type="SAM" id="MobiDB-lite"/>
    </source>
</evidence>
<sequence length="747" mass="80083">MRPQPRAHWVLLALGMVVLLGALLLDTFVVGHVGQGAQPTAGPAGTVPETVHQGGPLIGDTGSGLSSRATPDRTVVLTFDDGPDPEWTPKILDVLRRNGVKATFFVTGAAAAQHQDVLARIDAEGHEVGLHTFTHVDLGKVDETRARLELGQTGLVVASGTGKSSRLVRPPYSNRPDAVDDEDLVGIERITAAGDLALLSDLDSEDWRRPGVDTVLANATPKDDKGAVVLMHDGGGDRSQTVAALEKLIPALKERGFTFQTTSGAFGISQATAPATATERAQGTAVSLAVRFSRFVTELLTWLVVISSALALARAAVLLVTTAIHARRKPGKHAPRLEPQMVTVLVPAYNEEAGIEATVRTILASTTPVHVIVIDDGSTDRTSEVVKSLHLPNVSLVRQKNAGKAAALNTGLRHTRTELVVMVDGDTVLEPETVGNLVQPFADHAVGAVSGNAKVGNRSGILGRWQHIEYVIGFNLDRRMYDVMQCMPTVPGAVGGFRVSALREVGGVPEDTLAEDTDLTMALERAGWSVVYQESARAWTEAPASLGQLWRQRYRWCYGTLQAMWKHRGAVFERGMGGKLGRRALPYLFLYQVALPVLAPAIDVFAVLSLWTDPARGALAWLGFLALQLVPAVIAFRLDGERLRPLWAVALQPIVYRQLMYLVVIQSVITAMAGAVLPWQKLKRTGSAAQNAPEIDETTVPLYRANLRPPRGPVRPPGTGGPTGRGQARPGRAPGRTGTRSAPRDRA</sequence>
<name>A0ABQ2VE80_9PSEU</name>
<gene>
    <name evidence="7" type="ORF">GCM10010178_86190</name>
</gene>
<dbReference type="SUPFAM" id="SSF88713">
    <property type="entry name" value="Glycoside hydrolase/deacetylase"/>
    <property type="match status" value="1"/>
</dbReference>
<dbReference type="Pfam" id="PF13641">
    <property type="entry name" value="Glyco_tranf_2_3"/>
    <property type="match status" value="1"/>
</dbReference>
<dbReference type="Gene3D" id="3.20.20.370">
    <property type="entry name" value="Glycoside hydrolase/deacetylase"/>
    <property type="match status" value="1"/>
</dbReference>
<organism evidence="7 8">
    <name type="scientific">Lentzea flava</name>
    <dbReference type="NCBI Taxonomy" id="103732"/>
    <lineage>
        <taxon>Bacteria</taxon>
        <taxon>Bacillati</taxon>
        <taxon>Actinomycetota</taxon>
        <taxon>Actinomycetes</taxon>
        <taxon>Pseudonocardiales</taxon>
        <taxon>Pseudonocardiaceae</taxon>
        <taxon>Lentzea</taxon>
    </lineage>
</organism>
<dbReference type="InterPro" id="IPR011330">
    <property type="entry name" value="Glyco_hydro/deAcase_b/a-brl"/>
</dbReference>
<keyword evidence="5" id="KW-0472">Membrane</keyword>